<dbReference type="Proteomes" id="UP000286746">
    <property type="component" value="Unassembled WGS sequence"/>
</dbReference>
<protein>
    <submittedName>
        <fullName evidence="4">Acyl carrier protein</fullName>
    </submittedName>
</protein>
<dbReference type="SUPFAM" id="SSF47336">
    <property type="entry name" value="ACP-like"/>
    <property type="match status" value="1"/>
</dbReference>
<dbReference type="EMBL" id="BHZD01000001">
    <property type="protein sequence ID" value="GCD41368.1"/>
    <property type="molecule type" value="Genomic_DNA"/>
</dbReference>
<dbReference type="Pfam" id="PF00550">
    <property type="entry name" value="PP-binding"/>
    <property type="match status" value="1"/>
</dbReference>
<dbReference type="RefSeq" id="WP_125052240.1">
    <property type="nucleotide sequence ID" value="NZ_BHZD01000001.1"/>
</dbReference>
<evidence type="ECO:0000259" key="3">
    <source>
        <dbReference type="PROSITE" id="PS50075"/>
    </source>
</evidence>
<keyword evidence="1" id="KW-0596">Phosphopantetheine</keyword>
<keyword evidence="2" id="KW-0597">Phosphoprotein</keyword>
<dbReference type="PROSITE" id="PS00012">
    <property type="entry name" value="PHOSPHOPANTETHEINE"/>
    <property type="match status" value="1"/>
</dbReference>
<dbReference type="InterPro" id="IPR009081">
    <property type="entry name" value="PP-bd_ACP"/>
</dbReference>
<evidence type="ECO:0000256" key="1">
    <source>
        <dbReference type="ARBA" id="ARBA00022450"/>
    </source>
</evidence>
<sequence length="76" mass="8561">MYELLRSILVEDLQLTEADVRPDVDREGAGLDSLALVELSMILSKKFAIEISDDEMLEVETVADIARLMEERGPRP</sequence>
<gene>
    <name evidence="4" type="ORF">GKJPGBOP_01021</name>
</gene>
<dbReference type="InterPro" id="IPR006162">
    <property type="entry name" value="Ppantetheine_attach_site"/>
</dbReference>
<dbReference type="InterPro" id="IPR036736">
    <property type="entry name" value="ACP-like_sf"/>
</dbReference>
<dbReference type="Gene3D" id="1.10.1200.10">
    <property type="entry name" value="ACP-like"/>
    <property type="match status" value="1"/>
</dbReference>
<dbReference type="PROSITE" id="PS50075">
    <property type="entry name" value="CARRIER"/>
    <property type="match status" value="1"/>
</dbReference>
<evidence type="ECO:0000256" key="2">
    <source>
        <dbReference type="ARBA" id="ARBA00022553"/>
    </source>
</evidence>
<reference evidence="4 5" key="1">
    <citation type="submission" date="2018-11" db="EMBL/GenBank/DDBJ databases">
        <title>Whole genome sequence of Streptomyces paromomycinus NBRC 15454(T).</title>
        <authorList>
            <person name="Komaki H."/>
            <person name="Tamura T."/>
        </authorList>
    </citation>
    <scope>NUCLEOTIDE SEQUENCE [LARGE SCALE GENOMIC DNA]</scope>
    <source>
        <strain evidence="4 5">NBRC 15454</strain>
    </source>
</reference>
<keyword evidence="5" id="KW-1185">Reference proteome</keyword>
<accession>A0A401VWE1</accession>
<evidence type="ECO:0000313" key="5">
    <source>
        <dbReference type="Proteomes" id="UP000286746"/>
    </source>
</evidence>
<feature type="domain" description="Carrier" evidence="3">
    <location>
        <begin position="1"/>
        <end position="73"/>
    </location>
</feature>
<name>A0A401VWE1_STREY</name>
<proteinExistence type="predicted"/>
<comment type="caution">
    <text evidence="4">The sequence shown here is derived from an EMBL/GenBank/DDBJ whole genome shotgun (WGS) entry which is preliminary data.</text>
</comment>
<evidence type="ECO:0000313" key="4">
    <source>
        <dbReference type="EMBL" id="GCD41368.1"/>
    </source>
</evidence>
<dbReference type="AlphaFoldDB" id="A0A401VWE1"/>
<organism evidence="4 5">
    <name type="scientific">Streptomyces paromomycinus</name>
    <name type="common">Streptomyces rimosus subsp. paromomycinus</name>
    <dbReference type="NCBI Taxonomy" id="92743"/>
    <lineage>
        <taxon>Bacteria</taxon>
        <taxon>Bacillati</taxon>
        <taxon>Actinomycetota</taxon>
        <taxon>Actinomycetes</taxon>
        <taxon>Kitasatosporales</taxon>
        <taxon>Streptomycetaceae</taxon>
        <taxon>Streptomyces</taxon>
    </lineage>
</organism>